<evidence type="ECO:0000256" key="1">
    <source>
        <dbReference type="ARBA" id="ARBA00009981"/>
    </source>
</evidence>
<gene>
    <name evidence="2" type="ORF">GM612_08555</name>
</gene>
<protein>
    <submittedName>
        <fullName evidence="2">Uncharacterized protein</fullName>
    </submittedName>
</protein>
<dbReference type="AlphaFoldDB" id="A0A7X3C3U7"/>
<dbReference type="InterPro" id="IPR036165">
    <property type="entry name" value="YefM-like_sf"/>
</dbReference>
<sequence>MHLLEPEREPIPEFLTYAGLIRHNGESEPQYQLYLPVFDITVRGTSIYEVIEQGRELLGVMLIEKVLDGDELPAQATMTPIAAIDEMPTFINVEISRYKHLIKPKETRIFPVQALRQPEAFLSQVFDLQPVFITEHGRGAYVIVSMRDFDMYQNAVGMVLDKSKMDDTMADLNLE</sequence>
<dbReference type="Proteomes" id="UP000466388">
    <property type="component" value="Unassembled WGS sequence"/>
</dbReference>
<accession>A0A7X3C3U7</accession>
<evidence type="ECO:0000313" key="3">
    <source>
        <dbReference type="Proteomes" id="UP000466388"/>
    </source>
</evidence>
<name>A0A7X3C3U7_9LACO</name>
<dbReference type="EMBL" id="WNJO01000009">
    <property type="protein sequence ID" value="MTV82694.1"/>
    <property type="molecule type" value="Genomic_DNA"/>
</dbReference>
<evidence type="ECO:0000313" key="2">
    <source>
        <dbReference type="EMBL" id="MTV82694.1"/>
    </source>
</evidence>
<comment type="similarity">
    <text evidence="1">Belongs to the phD/YefM antitoxin family.</text>
</comment>
<dbReference type="RefSeq" id="WP_155431963.1">
    <property type="nucleotide sequence ID" value="NZ_WNJO01000009.1"/>
</dbReference>
<dbReference type="SUPFAM" id="SSF143120">
    <property type="entry name" value="YefM-like"/>
    <property type="match status" value="1"/>
</dbReference>
<keyword evidence="3" id="KW-1185">Reference proteome</keyword>
<reference evidence="2 3" key="1">
    <citation type="submission" date="2019-11" db="EMBL/GenBank/DDBJ databases">
        <title>Lactobacillus sp. nov. CRM56-3, isolated from fermented tea leaves.</title>
        <authorList>
            <person name="Phuengjayaem S."/>
            <person name="Tanasupawat S."/>
        </authorList>
    </citation>
    <scope>NUCLEOTIDE SEQUENCE [LARGE SCALE GENOMIC DNA]</scope>
    <source>
        <strain evidence="2 3">CRM56-3</strain>
    </source>
</reference>
<proteinExistence type="inferred from homology"/>
<comment type="caution">
    <text evidence="2">The sequence shown here is derived from an EMBL/GenBank/DDBJ whole genome shotgun (WGS) entry which is preliminary data.</text>
</comment>
<organism evidence="2 3">
    <name type="scientific">Secundilactobacillus folii</name>
    <dbReference type="NCBI Taxonomy" id="2678357"/>
    <lineage>
        <taxon>Bacteria</taxon>
        <taxon>Bacillati</taxon>
        <taxon>Bacillota</taxon>
        <taxon>Bacilli</taxon>
        <taxon>Lactobacillales</taxon>
        <taxon>Lactobacillaceae</taxon>
        <taxon>Secundilactobacillus</taxon>
    </lineage>
</organism>